<feature type="domain" description="RagB/SusD" evidence="7">
    <location>
        <begin position="321"/>
        <end position="468"/>
    </location>
</feature>
<dbReference type="AlphaFoldDB" id="A0AAW6FHA0"/>
<gene>
    <name evidence="9" type="ORF">PN645_06510</name>
</gene>
<comment type="subcellular location">
    <subcellularLocation>
        <location evidence="1">Cell outer membrane</location>
    </subcellularLocation>
</comment>
<evidence type="ECO:0000313" key="9">
    <source>
        <dbReference type="EMBL" id="MDB9222659.1"/>
    </source>
</evidence>
<evidence type="ECO:0000256" key="5">
    <source>
        <dbReference type="ARBA" id="ARBA00023237"/>
    </source>
</evidence>
<evidence type="ECO:0000256" key="4">
    <source>
        <dbReference type="ARBA" id="ARBA00023136"/>
    </source>
</evidence>
<protein>
    <submittedName>
        <fullName evidence="9">RagB/SusD family nutrient uptake outer membrane protein</fullName>
    </submittedName>
</protein>
<keyword evidence="5" id="KW-0998">Cell outer membrane</keyword>
<evidence type="ECO:0000256" key="3">
    <source>
        <dbReference type="ARBA" id="ARBA00022729"/>
    </source>
</evidence>
<organism evidence="9 10">
    <name type="scientific">Odoribacter splanchnicus</name>
    <dbReference type="NCBI Taxonomy" id="28118"/>
    <lineage>
        <taxon>Bacteria</taxon>
        <taxon>Pseudomonadati</taxon>
        <taxon>Bacteroidota</taxon>
        <taxon>Bacteroidia</taxon>
        <taxon>Bacteroidales</taxon>
        <taxon>Odoribacteraceae</taxon>
        <taxon>Odoribacter</taxon>
    </lineage>
</organism>
<dbReference type="Pfam" id="PF07980">
    <property type="entry name" value="SusD_RagB"/>
    <property type="match status" value="1"/>
</dbReference>
<evidence type="ECO:0000259" key="8">
    <source>
        <dbReference type="Pfam" id="PF14322"/>
    </source>
</evidence>
<dbReference type="GO" id="GO:0009279">
    <property type="term" value="C:cell outer membrane"/>
    <property type="evidence" value="ECO:0007669"/>
    <property type="project" value="UniProtKB-SubCell"/>
</dbReference>
<dbReference type="InterPro" id="IPR012944">
    <property type="entry name" value="SusD_RagB_dom"/>
</dbReference>
<accession>A0AAW6FHA0</accession>
<reference evidence="9" key="1">
    <citation type="submission" date="2023-01" db="EMBL/GenBank/DDBJ databases">
        <title>Human gut microbiome strain richness.</title>
        <authorList>
            <person name="Chen-Liaw A."/>
        </authorList>
    </citation>
    <scope>NUCLEOTIDE SEQUENCE</scope>
    <source>
        <strain evidence="9">RTP21484st1_B7_RTP21484_190118</strain>
    </source>
</reference>
<dbReference type="Gene3D" id="1.25.40.390">
    <property type="match status" value="1"/>
</dbReference>
<sequence length="481" mass="55336">MKVLHIFLGLWMLVCLSCSGFLDEVDQDKFIPSTTDHYASVLLEEFNKEPGIMPDVAFMTDEIQELESSFASSSYRNSMLPIYTWQRDIERTFENEQVGNNTSWGRLYRNIAIVNYVIEQIDDATGTEAERDYVKGEAYFIRAYCYFSLTNLYAEPYRSAAGAEVTMGVPLRTDIGVVPTYDRAMLSDNYRQIEEDLGEAIRLIGNSGLEKSIYHPTVAACRLLLSRVQLFQKKYDDVITTATGVMEVTGLKKLTAGSASQPFITKANPEVLYSFGGNSNSAGVFGTTIQRFGFETHQELLGRFPENDLRKSLFFMPITDKSNYTGYFTRKMEAGYSSLAWINFRAAEAWLNRAEAYACRGRIGEAQADIRALMENRYSTLEGVTIPSEQQALIRFIRDERFKEFCFEEHFRWFDLRRMEEDERPEIVHICSDVDESDKKVGKNTYRLLKNDPNYTLSVPEQEKANNPFIYDYERFDKMPE</sequence>
<feature type="chain" id="PRO_5043330634" evidence="6">
    <location>
        <begin position="21"/>
        <end position="481"/>
    </location>
</feature>
<feature type="domain" description="SusD-like N-terminal" evidence="8">
    <location>
        <begin position="58"/>
        <end position="230"/>
    </location>
</feature>
<comment type="similarity">
    <text evidence="2">Belongs to the SusD family.</text>
</comment>
<dbReference type="SUPFAM" id="SSF48452">
    <property type="entry name" value="TPR-like"/>
    <property type="match status" value="1"/>
</dbReference>
<evidence type="ECO:0000313" key="10">
    <source>
        <dbReference type="Proteomes" id="UP001212263"/>
    </source>
</evidence>
<dbReference type="Pfam" id="PF14322">
    <property type="entry name" value="SusD-like_3"/>
    <property type="match status" value="1"/>
</dbReference>
<keyword evidence="4" id="KW-0472">Membrane</keyword>
<evidence type="ECO:0000259" key="7">
    <source>
        <dbReference type="Pfam" id="PF07980"/>
    </source>
</evidence>
<evidence type="ECO:0000256" key="2">
    <source>
        <dbReference type="ARBA" id="ARBA00006275"/>
    </source>
</evidence>
<dbReference type="InterPro" id="IPR011990">
    <property type="entry name" value="TPR-like_helical_dom_sf"/>
</dbReference>
<evidence type="ECO:0000256" key="1">
    <source>
        <dbReference type="ARBA" id="ARBA00004442"/>
    </source>
</evidence>
<evidence type="ECO:0000256" key="6">
    <source>
        <dbReference type="SAM" id="SignalP"/>
    </source>
</evidence>
<proteinExistence type="inferred from homology"/>
<dbReference type="EMBL" id="JAQMRD010000006">
    <property type="protein sequence ID" value="MDB9222659.1"/>
    <property type="molecule type" value="Genomic_DNA"/>
</dbReference>
<dbReference type="Proteomes" id="UP001212263">
    <property type="component" value="Unassembled WGS sequence"/>
</dbReference>
<comment type="caution">
    <text evidence="9">The sequence shown here is derived from an EMBL/GenBank/DDBJ whole genome shotgun (WGS) entry which is preliminary data.</text>
</comment>
<dbReference type="InterPro" id="IPR033985">
    <property type="entry name" value="SusD-like_N"/>
</dbReference>
<name>A0AAW6FHA0_9BACT</name>
<dbReference type="RefSeq" id="WP_272054332.1">
    <property type="nucleotide sequence ID" value="NZ_JAQMRB010000009.1"/>
</dbReference>
<feature type="signal peptide" evidence="6">
    <location>
        <begin position="1"/>
        <end position="20"/>
    </location>
</feature>
<keyword evidence="3 6" id="KW-0732">Signal</keyword>